<evidence type="ECO:0000256" key="3">
    <source>
        <dbReference type="SAM" id="Phobius"/>
    </source>
</evidence>
<dbReference type="Pfam" id="PF23598">
    <property type="entry name" value="LRR_14"/>
    <property type="match status" value="1"/>
</dbReference>
<dbReference type="AlphaFoldDB" id="A0AAW2DKZ1"/>
<reference evidence="7 8" key="1">
    <citation type="submission" date="2024-01" db="EMBL/GenBank/DDBJ databases">
        <title>A telomere-to-telomere, gap-free genome of sweet tea (Lithocarpus litseifolius).</title>
        <authorList>
            <person name="Zhou J."/>
        </authorList>
    </citation>
    <scope>NUCLEOTIDE SEQUENCE [LARGE SCALE GENOMIC DNA]</scope>
    <source>
        <strain evidence="7">Zhou-2022a</strain>
        <tissue evidence="7">Leaf</tissue>
    </source>
</reference>
<dbReference type="SUPFAM" id="SSF52540">
    <property type="entry name" value="P-loop containing nucleoside triphosphate hydrolases"/>
    <property type="match status" value="1"/>
</dbReference>
<evidence type="ECO:0008006" key="9">
    <source>
        <dbReference type="Google" id="ProtNLM"/>
    </source>
</evidence>
<evidence type="ECO:0000313" key="7">
    <source>
        <dbReference type="EMBL" id="KAL0009835.1"/>
    </source>
</evidence>
<dbReference type="SUPFAM" id="SSF52058">
    <property type="entry name" value="L domain-like"/>
    <property type="match status" value="1"/>
</dbReference>
<evidence type="ECO:0000256" key="1">
    <source>
        <dbReference type="ARBA" id="ARBA00022737"/>
    </source>
</evidence>
<dbReference type="InterPro" id="IPR036388">
    <property type="entry name" value="WH-like_DNA-bd_sf"/>
</dbReference>
<dbReference type="Gene3D" id="1.10.8.430">
    <property type="entry name" value="Helical domain of apoptotic protease-activating factors"/>
    <property type="match status" value="1"/>
</dbReference>
<dbReference type="InterPro" id="IPR002182">
    <property type="entry name" value="NB-ARC"/>
</dbReference>
<evidence type="ECO:0000259" key="5">
    <source>
        <dbReference type="Pfam" id="PF23559"/>
    </source>
</evidence>
<dbReference type="InterPro" id="IPR032675">
    <property type="entry name" value="LRR_dom_sf"/>
</dbReference>
<dbReference type="InterPro" id="IPR042197">
    <property type="entry name" value="Apaf_helical"/>
</dbReference>
<dbReference type="Pfam" id="PF00931">
    <property type="entry name" value="NB-ARC"/>
    <property type="match status" value="1"/>
</dbReference>
<keyword evidence="1" id="KW-0677">Repeat</keyword>
<dbReference type="InterPro" id="IPR058922">
    <property type="entry name" value="WHD_DRP"/>
</dbReference>
<keyword evidence="3" id="KW-0812">Transmembrane</keyword>
<evidence type="ECO:0000313" key="8">
    <source>
        <dbReference type="Proteomes" id="UP001459277"/>
    </source>
</evidence>
<evidence type="ECO:0000259" key="4">
    <source>
        <dbReference type="Pfam" id="PF00931"/>
    </source>
</evidence>
<feature type="domain" description="NB-ARC" evidence="4">
    <location>
        <begin position="480"/>
        <end position="647"/>
    </location>
</feature>
<dbReference type="InterPro" id="IPR044974">
    <property type="entry name" value="Disease_R_plants"/>
</dbReference>
<dbReference type="Gene3D" id="3.40.50.300">
    <property type="entry name" value="P-loop containing nucleotide triphosphate hydrolases"/>
    <property type="match status" value="1"/>
</dbReference>
<proteinExistence type="predicted"/>
<dbReference type="InterPro" id="IPR055414">
    <property type="entry name" value="LRR_R13L4/SHOC2-like"/>
</dbReference>
<dbReference type="PANTHER" id="PTHR23155:SF955">
    <property type="entry name" value="AAA+ ATPASE DOMAIN-CONTAINING PROTEIN"/>
    <property type="match status" value="1"/>
</dbReference>
<dbReference type="Gene3D" id="1.10.10.10">
    <property type="entry name" value="Winged helix-like DNA-binding domain superfamily/Winged helix DNA-binding domain"/>
    <property type="match status" value="1"/>
</dbReference>
<evidence type="ECO:0000259" key="6">
    <source>
        <dbReference type="Pfam" id="PF23598"/>
    </source>
</evidence>
<sequence>MGISPGFSNLFHFYVLHFSIVLIVLFLSAYFIIFLLNNNRSFQRLEKSFKQVSWEFKLLDALLEDVEAVSESGRKIDEKAHQLGSSQLRSVATVRLDEATRGWVDATKTVIRNVQGWRKTYEELSERRKSLKWIFFGFSGYKKIHGRQIDLDSCSSEINVQIWEIHREQICKFVESSRSTVRSLQDRPIEEDKGKPYQKPAKSASIEKKLKALISKTPDLVSVEKMKVEYSIKFPLQLLIAFLQDLEGLILESKIEEAWVEEAHDTIDEIQHDIDRKQEIPTLMSWPPSFSNKIRKPELMKSFSGMQSRLLRLFLRKQEFDFTFIRRYQSQSVHRSPQQQTQATTHEKDISAPLDDFSNQLKHAPPVATYQLKQLEKLFHQVHQFLKEENAVEGIENLKNSKTVWKDQMKTLIKDANNSLSTYIRNSTTKRSNTQSETDPWQKFSAELGEFQKALELFESRIKLCRIELKEETNLEVGLEEDIHEIVTQLTTKRDRFSTHSIVGMKGIGKTTLAKMVLNNKNIQNHFKYRYLVSLPDSVDDDKNVLLKRLGNVLVTRTPGEGKEKDYSFKEVKDFLKVKKYLLVLDNIMRKETWDTLKEAFPENKNGSRILLTTRDKSVASHADPSCDPYRLRLRTKEESWNLFRQTLPQPQLSLDLKKLAEKVVRRCGGLPLSILSIGYLLSGKEVTTAELSRVLEHINPYQTPWIDNWETNGKDLPPNLRECLSHFAQFPKDSEISEKRLVALWVAEGFVPKSSDKPLESVARKNLKDLIECNLVQELERNHDGKILTCGLPSALQELCSRPDSTSSPDQRLPYYFVQMDTISSQRHGSSLNSRIILQKCRNLSSILFFDSREGDKPGKEIGDFLHMGIASGHLLHLEVLDLEHIFRPHLPRSIGRLTRLKYLGLRWTYLEEIPSSIGKLVNLQTLDLKHTYIHTLPGSMWKLQNLQNLYMNGIYRSKIAPQHRGNFLNHLRGNLLQNLQVLWGAFMDNDSPLKDALKLLKNLRKLELAFQLDLSLQNELAKSLVELNHIQTLKLKSIDEMGRPQDIDLNHLSGLVNLSDLYLFGKLLKPSIIVNIIGLPQSLTELTLSASQLSNDPMPELEKFYNLESLSFYSGSYIGKRMVCSNGGFRQLLFLKFFLLHELEEWTVEEQAMPKLKRLEIRSCKRLKVPFGLGNLKSVREFKIEDMPEEFKTSIEKKTKELNWGEGDIAIFTDNIY</sequence>
<protein>
    <recommendedName>
        <fullName evidence="9">NB-ARC domain-containing protein</fullName>
    </recommendedName>
</protein>
<name>A0AAW2DKZ1_9ROSI</name>
<keyword evidence="3" id="KW-0472">Membrane</keyword>
<feature type="domain" description="Disease resistance R13L4/SHOC-2-like LRR" evidence="6">
    <location>
        <begin position="878"/>
        <end position="1187"/>
    </location>
</feature>
<gene>
    <name evidence="7" type="ORF">SO802_004943</name>
</gene>
<feature type="transmembrane region" description="Helical" evidence="3">
    <location>
        <begin position="12"/>
        <end position="36"/>
    </location>
</feature>
<dbReference type="GO" id="GO:0043531">
    <property type="term" value="F:ADP binding"/>
    <property type="evidence" value="ECO:0007669"/>
    <property type="project" value="InterPro"/>
</dbReference>
<dbReference type="GO" id="GO:0098542">
    <property type="term" value="P:defense response to other organism"/>
    <property type="evidence" value="ECO:0007669"/>
    <property type="project" value="TreeGrafter"/>
</dbReference>
<dbReference type="EMBL" id="JAZDWU010000002">
    <property type="protein sequence ID" value="KAL0009835.1"/>
    <property type="molecule type" value="Genomic_DNA"/>
</dbReference>
<evidence type="ECO:0000256" key="2">
    <source>
        <dbReference type="ARBA" id="ARBA00022821"/>
    </source>
</evidence>
<dbReference type="Gene3D" id="3.80.10.10">
    <property type="entry name" value="Ribonuclease Inhibitor"/>
    <property type="match status" value="2"/>
</dbReference>
<accession>A0AAW2DKZ1</accession>
<dbReference type="PRINTS" id="PR00364">
    <property type="entry name" value="DISEASERSIST"/>
</dbReference>
<dbReference type="Pfam" id="PF23559">
    <property type="entry name" value="WHD_DRP"/>
    <property type="match status" value="1"/>
</dbReference>
<keyword evidence="2" id="KW-0611">Plant defense</keyword>
<comment type="caution">
    <text evidence="7">The sequence shown here is derived from an EMBL/GenBank/DDBJ whole genome shotgun (WGS) entry which is preliminary data.</text>
</comment>
<dbReference type="Proteomes" id="UP001459277">
    <property type="component" value="Unassembled WGS sequence"/>
</dbReference>
<keyword evidence="3" id="KW-1133">Transmembrane helix</keyword>
<feature type="domain" description="Disease resistance protein winged helix" evidence="5">
    <location>
        <begin position="731"/>
        <end position="800"/>
    </location>
</feature>
<organism evidence="7 8">
    <name type="scientific">Lithocarpus litseifolius</name>
    <dbReference type="NCBI Taxonomy" id="425828"/>
    <lineage>
        <taxon>Eukaryota</taxon>
        <taxon>Viridiplantae</taxon>
        <taxon>Streptophyta</taxon>
        <taxon>Embryophyta</taxon>
        <taxon>Tracheophyta</taxon>
        <taxon>Spermatophyta</taxon>
        <taxon>Magnoliopsida</taxon>
        <taxon>eudicotyledons</taxon>
        <taxon>Gunneridae</taxon>
        <taxon>Pentapetalae</taxon>
        <taxon>rosids</taxon>
        <taxon>fabids</taxon>
        <taxon>Fagales</taxon>
        <taxon>Fagaceae</taxon>
        <taxon>Lithocarpus</taxon>
    </lineage>
</organism>
<keyword evidence="8" id="KW-1185">Reference proteome</keyword>
<dbReference type="InterPro" id="IPR027417">
    <property type="entry name" value="P-loop_NTPase"/>
</dbReference>
<dbReference type="PANTHER" id="PTHR23155">
    <property type="entry name" value="DISEASE RESISTANCE PROTEIN RP"/>
    <property type="match status" value="1"/>
</dbReference>